<evidence type="ECO:0008006" key="17">
    <source>
        <dbReference type="Google" id="ProtNLM"/>
    </source>
</evidence>
<keyword evidence="6" id="KW-1133">Transmembrane helix</keyword>
<evidence type="ECO:0000256" key="7">
    <source>
        <dbReference type="ARBA" id="ARBA00023065"/>
    </source>
</evidence>
<evidence type="ECO:0000259" key="13">
    <source>
        <dbReference type="SMART" id="SM00062"/>
    </source>
</evidence>
<keyword evidence="11" id="KW-1071">Ligand-gated ion channel</keyword>
<keyword evidence="9" id="KW-0675">Receptor</keyword>
<dbReference type="GO" id="GO:0015276">
    <property type="term" value="F:ligand-gated monoatomic ion channel activity"/>
    <property type="evidence" value="ECO:0007669"/>
    <property type="project" value="InterPro"/>
</dbReference>
<evidence type="ECO:0000256" key="11">
    <source>
        <dbReference type="ARBA" id="ARBA00023286"/>
    </source>
</evidence>
<comment type="subcellular location">
    <subcellularLocation>
        <location evidence="2">Cell envelope</location>
    </subcellularLocation>
    <subcellularLocation>
        <location evidence="1">Membrane</location>
        <topology evidence="1">Multi-pass membrane protein</topology>
    </subcellularLocation>
</comment>
<dbReference type="PANTHER" id="PTHR35936">
    <property type="entry name" value="MEMBRANE-BOUND LYTIC MUREIN TRANSGLYCOSYLASE F"/>
    <property type="match status" value="1"/>
</dbReference>
<dbReference type="InterPro" id="IPR018313">
    <property type="entry name" value="SBP_3_CS"/>
</dbReference>
<evidence type="ECO:0000256" key="4">
    <source>
        <dbReference type="ARBA" id="ARBA00022692"/>
    </source>
</evidence>
<dbReference type="PROSITE" id="PS01039">
    <property type="entry name" value="SBP_BACTERIAL_3"/>
    <property type="match status" value="1"/>
</dbReference>
<dbReference type="AlphaFoldDB" id="A0A382KPZ5"/>
<feature type="domain" description="Ionotropic glutamate receptor L-glutamate and glycine-binding" evidence="15">
    <location>
        <begin position="53"/>
        <end position="98"/>
    </location>
</feature>
<dbReference type="GO" id="GO:0030313">
    <property type="term" value="C:cell envelope"/>
    <property type="evidence" value="ECO:0007669"/>
    <property type="project" value="UniProtKB-SubCell"/>
</dbReference>
<evidence type="ECO:0000256" key="12">
    <source>
        <dbReference type="ARBA" id="ARBA00023303"/>
    </source>
</evidence>
<dbReference type="PANTHER" id="PTHR35936:SF19">
    <property type="entry name" value="AMINO-ACID-BINDING PROTEIN YXEM-RELATED"/>
    <property type="match status" value="1"/>
</dbReference>
<feature type="domain" description="Ionotropic glutamate receptor C-terminal" evidence="14">
    <location>
        <begin position="42"/>
        <end position="266"/>
    </location>
</feature>
<dbReference type="Pfam" id="PF00497">
    <property type="entry name" value="SBP_bac_3"/>
    <property type="match status" value="1"/>
</dbReference>
<evidence type="ECO:0000256" key="3">
    <source>
        <dbReference type="ARBA" id="ARBA00022448"/>
    </source>
</evidence>
<dbReference type="InterPro" id="IPR001320">
    <property type="entry name" value="Iontro_rcpt_C"/>
</dbReference>
<keyword evidence="5" id="KW-0732">Signal</keyword>
<evidence type="ECO:0000256" key="5">
    <source>
        <dbReference type="ARBA" id="ARBA00022729"/>
    </source>
</evidence>
<dbReference type="SMART" id="SM00079">
    <property type="entry name" value="PBPe"/>
    <property type="match status" value="1"/>
</dbReference>
<keyword evidence="4" id="KW-0812">Transmembrane</keyword>
<keyword evidence="8" id="KW-0472">Membrane</keyword>
<evidence type="ECO:0000256" key="9">
    <source>
        <dbReference type="ARBA" id="ARBA00023170"/>
    </source>
</evidence>
<gene>
    <name evidence="16" type="ORF">METZ01_LOCUS277831</name>
</gene>
<evidence type="ECO:0000259" key="14">
    <source>
        <dbReference type="SMART" id="SM00079"/>
    </source>
</evidence>
<keyword evidence="7" id="KW-0406">Ion transport</keyword>
<dbReference type="SMART" id="SM00062">
    <property type="entry name" value="PBPb"/>
    <property type="match status" value="1"/>
</dbReference>
<name>A0A382KPZ5_9ZZZZ</name>
<protein>
    <recommendedName>
        <fullName evidence="17">Solute-binding protein family 3/N-terminal domain-containing protein</fullName>
    </recommendedName>
</protein>
<dbReference type="Gene3D" id="3.40.190.10">
    <property type="entry name" value="Periplasmic binding protein-like II"/>
    <property type="match status" value="2"/>
</dbReference>
<dbReference type="InterPro" id="IPR019594">
    <property type="entry name" value="Glu/Gly-bd"/>
</dbReference>
<organism evidence="16">
    <name type="scientific">marine metagenome</name>
    <dbReference type="NCBI Taxonomy" id="408172"/>
    <lineage>
        <taxon>unclassified sequences</taxon>
        <taxon>metagenomes</taxon>
        <taxon>ecological metagenomes</taxon>
    </lineage>
</organism>
<dbReference type="GO" id="GO:0016020">
    <property type="term" value="C:membrane"/>
    <property type="evidence" value="ECO:0007669"/>
    <property type="project" value="UniProtKB-SubCell"/>
</dbReference>
<proteinExistence type="predicted"/>
<reference evidence="16" key="1">
    <citation type="submission" date="2018-05" db="EMBL/GenBank/DDBJ databases">
        <authorList>
            <person name="Lanie J.A."/>
            <person name="Ng W.-L."/>
            <person name="Kazmierczak K.M."/>
            <person name="Andrzejewski T.M."/>
            <person name="Davidsen T.M."/>
            <person name="Wayne K.J."/>
            <person name="Tettelin H."/>
            <person name="Glass J.I."/>
            <person name="Rusch D."/>
            <person name="Podicherti R."/>
            <person name="Tsui H.-C.T."/>
            <person name="Winkler M.E."/>
        </authorList>
    </citation>
    <scope>NUCLEOTIDE SEQUENCE</scope>
</reference>
<evidence type="ECO:0000256" key="10">
    <source>
        <dbReference type="ARBA" id="ARBA00023180"/>
    </source>
</evidence>
<evidence type="ECO:0000313" key="16">
    <source>
        <dbReference type="EMBL" id="SVC24977.1"/>
    </source>
</evidence>
<dbReference type="EMBL" id="UINC01081281">
    <property type="protein sequence ID" value="SVC24977.1"/>
    <property type="molecule type" value="Genomic_DNA"/>
</dbReference>
<accession>A0A382KPZ5</accession>
<keyword evidence="3" id="KW-0813">Transport</keyword>
<keyword evidence="12" id="KW-0407">Ion channel</keyword>
<dbReference type="SMART" id="SM00918">
    <property type="entry name" value="Lig_chan-Glu_bd"/>
    <property type="match status" value="1"/>
</dbReference>
<evidence type="ECO:0000256" key="2">
    <source>
        <dbReference type="ARBA" id="ARBA00004196"/>
    </source>
</evidence>
<evidence type="ECO:0000256" key="6">
    <source>
        <dbReference type="ARBA" id="ARBA00022989"/>
    </source>
</evidence>
<evidence type="ECO:0000259" key="15">
    <source>
        <dbReference type="SMART" id="SM00918"/>
    </source>
</evidence>
<evidence type="ECO:0000256" key="8">
    <source>
        <dbReference type="ARBA" id="ARBA00023136"/>
    </source>
</evidence>
<feature type="domain" description="Solute-binding protein family 3/N-terminal" evidence="13">
    <location>
        <begin position="42"/>
        <end position="266"/>
    </location>
</feature>
<dbReference type="InterPro" id="IPR001638">
    <property type="entry name" value="Solute-binding_3/MltF_N"/>
</dbReference>
<evidence type="ECO:0000256" key="1">
    <source>
        <dbReference type="ARBA" id="ARBA00004141"/>
    </source>
</evidence>
<keyword evidence="10" id="KW-0325">Glycoprotein</keyword>
<dbReference type="SUPFAM" id="SSF53850">
    <property type="entry name" value="Periplasmic binding protein-like II"/>
    <property type="match status" value="1"/>
</dbReference>
<sequence>MLRDGLQDYSVLKRYILKFLFFVFCVWCLGCGQSAQETQNPRLVIAIDATFVPMSFLNDQGELDGFEVDLIKAVAKNAGFDYELVNVEWGGLFGGLITNKFDLVISSITILEERKNRMAFSIPYLQSGVAVLVRKDIQNVDNLQKLAEIKATVGAQINTTSYYFLQKYDGINIKTYEKFGHAVIDLANKGNDGVVGDSVQVNYYFNKNKELTQNARFLGSRMTSEFYGIVLRKDDFDLKQKIDASLTVLLKNGTIQKLHDKWNLGKFAVVPLPEN</sequence>